<dbReference type="Gene3D" id="3.10.290.10">
    <property type="entry name" value="RNA-binding S4 domain"/>
    <property type="match status" value="1"/>
</dbReference>
<dbReference type="Pfam" id="PF13275">
    <property type="entry name" value="S4_2"/>
    <property type="match status" value="1"/>
</dbReference>
<protein>
    <submittedName>
        <fullName evidence="1">Uncharacterized protein</fullName>
    </submittedName>
</protein>
<evidence type="ECO:0000313" key="3">
    <source>
        <dbReference type="EMBL" id="VFR84841.1"/>
    </source>
</evidence>
<dbReference type="SUPFAM" id="SSF55174">
    <property type="entry name" value="Alpha-L RNA-binding motif"/>
    <property type="match status" value="1"/>
</dbReference>
<organism evidence="1">
    <name type="scientific">plant metagenome</name>
    <dbReference type="NCBI Taxonomy" id="1297885"/>
    <lineage>
        <taxon>unclassified sequences</taxon>
        <taxon>metagenomes</taxon>
        <taxon>organismal metagenomes</taxon>
    </lineage>
</organism>
<gene>
    <name evidence="1" type="ORF">ANDA3_2009</name>
    <name evidence="3" type="ORF">DAR2_1877</name>
    <name evidence="2" type="ORF">DAR3_1875</name>
</gene>
<dbReference type="PROSITE" id="PS50889">
    <property type="entry name" value="S4"/>
    <property type="match status" value="1"/>
</dbReference>
<evidence type="ECO:0000313" key="2">
    <source>
        <dbReference type="EMBL" id="VFR76640.1"/>
    </source>
</evidence>
<dbReference type="GO" id="GO:0003723">
    <property type="term" value="F:RNA binding"/>
    <property type="evidence" value="ECO:0007669"/>
    <property type="project" value="InterPro"/>
</dbReference>
<dbReference type="CDD" id="cd00165">
    <property type="entry name" value="S4"/>
    <property type="match status" value="1"/>
</dbReference>
<name>A0A484PDH6_9ZZZZ</name>
<evidence type="ECO:0000313" key="1">
    <source>
        <dbReference type="EMBL" id="VFR22467.1"/>
    </source>
</evidence>
<dbReference type="EMBL" id="CAADIC010000002">
    <property type="protein sequence ID" value="VFR22467.1"/>
    <property type="molecule type" value="Genomic_DNA"/>
</dbReference>
<proteinExistence type="predicted"/>
<reference evidence="1" key="1">
    <citation type="submission" date="2019-03" db="EMBL/GenBank/DDBJ databases">
        <authorList>
            <person name="Danneels B."/>
        </authorList>
    </citation>
    <scope>NUCLEOTIDE SEQUENCE</scope>
</reference>
<dbReference type="EMBL" id="CAADIJ010000020">
    <property type="protein sequence ID" value="VFR76640.1"/>
    <property type="molecule type" value="Genomic_DNA"/>
</dbReference>
<dbReference type="EMBL" id="CAADIL010000034">
    <property type="protein sequence ID" value="VFR84841.1"/>
    <property type="molecule type" value="Genomic_DNA"/>
</dbReference>
<sequence>MPLIEFTLQGDHIEVNQLLKLAGLCTSGGEGKQWVAEGRVRVGGEIESRKTAKIRAGQIVDCDGTRIVVRAGAEAVTDEDVADEAGGAPA</sequence>
<dbReference type="InterPro" id="IPR036986">
    <property type="entry name" value="S4_RNA-bd_sf"/>
</dbReference>
<dbReference type="AlphaFoldDB" id="A0A484PDH6"/>
<accession>A0A484PDH6</accession>